<sequence>METSADNATLNNSEVMSEESSPEMKWPAEKICIVCMYCMIFIFAVLGNALVIVTLAQNKRMKTVTNVFLMNLAVSDLLLGVFCMPFTLIGSLLRNFIFGKVMCRLIPYLQAVSVSVSVWTLVSISLERFFAICRPFQSRQWQTISHSYKVIVWIWAGSLLTMLPIAVLSNLLPTSVS</sequence>
<keyword evidence="10" id="KW-1015">Disulfide bond</keyword>
<dbReference type="Gene3D" id="1.20.1070.10">
    <property type="entry name" value="Rhodopsin 7-helix transmembrane proteins"/>
    <property type="match status" value="1"/>
</dbReference>
<evidence type="ECO:0000256" key="6">
    <source>
        <dbReference type="ARBA" id="ARBA00022989"/>
    </source>
</evidence>
<dbReference type="PRINTS" id="PR00527">
    <property type="entry name" value="GASTRINR"/>
</dbReference>
<dbReference type="PANTHER" id="PTHR24238">
    <property type="entry name" value="G-PROTEIN COUPLED RECEPTOR"/>
    <property type="match status" value="1"/>
</dbReference>
<evidence type="ECO:0000256" key="10">
    <source>
        <dbReference type="ARBA" id="ARBA00023157"/>
    </source>
</evidence>
<comment type="subcellular location">
    <subcellularLocation>
        <location evidence="1">Cell membrane</location>
        <topology evidence="1">Multi-pass membrane protein</topology>
    </subcellularLocation>
</comment>
<dbReference type="InterPro" id="IPR000314">
    <property type="entry name" value="Gastrin_rcpt"/>
</dbReference>
<evidence type="ECO:0000256" key="3">
    <source>
        <dbReference type="ARBA" id="ARBA00019090"/>
    </source>
</evidence>
<feature type="non-terminal residue" evidence="21">
    <location>
        <position position="177"/>
    </location>
</feature>
<feature type="domain" description="G-protein coupled receptors family 1 profile" evidence="19">
    <location>
        <begin position="47"/>
        <end position="177"/>
    </location>
</feature>
<evidence type="ECO:0000259" key="19">
    <source>
        <dbReference type="PROSITE" id="PS50262"/>
    </source>
</evidence>
<evidence type="ECO:0000256" key="1">
    <source>
        <dbReference type="ARBA" id="ARBA00004651"/>
    </source>
</evidence>
<keyword evidence="11 17" id="KW-0675">Receptor</keyword>
<feature type="transmembrane region" description="Helical" evidence="18">
    <location>
        <begin position="105"/>
        <end position="130"/>
    </location>
</feature>
<evidence type="ECO:0000256" key="13">
    <source>
        <dbReference type="ARBA" id="ARBA00023224"/>
    </source>
</evidence>
<keyword evidence="13 17" id="KW-0807">Transducer</keyword>
<evidence type="ECO:0000256" key="18">
    <source>
        <dbReference type="SAM" id="Phobius"/>
    </source>
</evidence>
<dbReference type="InterPro" id="IPR009126">
    <property type="entry name" value="Cholcskin_rcpt"/>
</dbReference>
<protein>
    <recommendedName>
        <fullName evidence="3">Gastrin/cholecystokinin type B receptor</fullName>
    </recommendedName>
    <alternativeName>
        <fullName evidence="16">Cholecystokinin-2 receptor</fullName>
    </alternativeName>
</protein>
<keyword evidence="7 17" id="KW-0297">G-protein coupled receptor</keyword>
<keyword evidence="8 18" id="KW-0472">Membrane</keyword>
<dbReference type="Proteomes" id="UP000694941">
    <property type="component" value="Unplaced"/>
</dbReference>
<evidence type="ECO:0000256" key="5">
    <source>
        <dbReference type="ARBA" id="ARBA00022692"/>
    </source>
</evidence>
<dbReference type="GeneID" id="111089829"/>
<feature type="transmembrane region" description="Helical" evidence="18">
    <location>
        <begin position="150"/>
        <end position="172"/>
    </location>
</feature>
<accession>A0ABM1TS31</accession>
<proteinExistence type="inferred from homology"/>
<keyword evidence="20" id="KW-1185">Reference proteome</keyword>
<keyword evidence="12" id="KW-0325">Glycoprotein</keyword>
<evidence type="ECO:0000256" key="16">
    <source>
        <dbReference type="ARBA" id="ARBA00031093"/>
    </source>
</evidence>
<evidence type="ECO:0000256" key="15">
    <source>
        <dbReference type="ARBA" id="ARBA00025402"/>
    </source>
</evidence>
<keyword evidence="4" id="KW-1003">Cell membrane</keyword>
<evidence type="ECO:0000256" key="11">
    <source>
        <dbReference type="ARBA" id="ARBA00023170"/>
    </source>
</evidence>
<dbReference type="PROSITE" id="PS00237">
    <property type="entry name" value="G_PROTEIN_RECEP_F1_1"/>
    <property type="match status" value="1"/>
</dbReference>
<keyword evidence="5 17" id="KW-0812">Transmembrane</keyword>
<dbReference type="PRINTS" id="PR00237">
    <property type="entry name" value="GPCRRHODOPSN"/>
</dbReference>
<evidence type="ECO:0000313" key="20">
    <source>
        <dbReference type="Proteomes" id="UP000694941"/>
    </source>
</evidence>
<evidence type="ECO:0000256" key="8">
    <source>
        <dbReference type="ARBA" id="ARBA00023136"/>
    </source>
</evidence>
<evidence type="ECO:0000256" key="4">
    <source>
        <dbReference type="ARBA" id="ARBA00022475"/>
    </source>
</evidence>
<dbReference type="PROSITE" id="PS50262">
    <property type="entry name" value="G_PROTEIN_RECEP_F1_2"/>
    <property type="match status" value="1"/>
</dbReference>
<keyword evidence="9" id="KW-0564">Palmitate</keyword>
<evidence type="ECO:0000256" key="7">
    <source>
        <dbReference type="ARBA" id="ARBA00023040"/>
    </source>
</evidence>
<name>A0ABM1TS31_LIMPO</name>
<feature type="transmembrane region" description="Helical" evidence="18">
    <location>
        <begin position="31"/>
        <end position="56"/>
    </location>
</feature>
<comment type="function">
    <text evidence="15">Receptor for gastrin and cholecystokinin. The CCK-B receptors occur throughout the central nervous system where they modulate anxiety, analgesia, arousal, and neuroleptic activity. This receptor mediates its action by association with G proteins that activate a phosphatidylinositol-calcium second messenger system.</text>
</comment>
<evidence type="ECO:0000256" key="17">
    <source>
        <dbReference type="RuleBase" id="RU000688"/>
    </source>
</evidence>
<feature type="transmembrane region" description="Helical" evidence="18">
    <location>
        <begin position="68"/>
        <end position="93"/>
    </location>
</feature>
<reference evidence="21" key="1">
    <citation type="submission" date="2025-08" db="UniProtKB">
        <authorList>
            <consortium name="RefSeq"/>
        </authorList>
    </citation>
    <scope>IDENTIFICATION</scope>
    <source>
        <tissue evidence="21">Muscle</tissue>
    </source>
</reference>
<evidence type="ECO:0000256" key="12">
    <source>
        <dbReference type="ARBA" id="ARBA00023180"/>
    </source>
</evidence>
<evidence type="ECO:0000256" key="2">
    <source>
        <dbReference type="ARBA" id="ARBA00010663"/>
    </source>
</evidence>
<keyword evidence="6 18" id="KW-1133">Transmembrane helix</keyword>
<comment type="similarity">
    <text evidence="2 17">Belongs to the G-protein coupled receptor 1 family.</text>
</comment>
<evidence type="ECO:0000313" key="21">
    <source>
        <dbReference type="RefSeq" id="XP_022258687.1"/>
    </source>
</evidence>
<keyword evidence="14" id="KW-0449">Lipoprotein</keyword>
<organism evidence="20 21">
    <name type="scientific">Limulus polyphemus</name>
    <name type="common">Atlantic horseshoe crab</name>
    <dbReference type="NCBI Taxonomy" id="6850"/>
    <lineage>
        <taxon>Eukaryota</taxon>
        <taxon>Metazoa</taxon>
        <taxon>Ecdysozoa</taxon>
        <taxon>Arthropoda</taxon>
        <taxon>Chelicerata</taxon>
        <taxon>Merostomata</taxon>
        <taxon>Xiphosura</taxon>
        <taxon>Limulidae</taxon>
        <taxon>Limulus</taxon>
    </lineage>
</organism>
<dbReference type="SUPFAM" id="SSF81321">
    <property type="entry name" value="Family A G protein-coupled receptor-like"/>
    <property type="match status" value="1"/>
</dbReference>
<dbReference type="RefSeq" id="XP_022258687.1">
    <property type="nucleotide sequence ID" value="XM_022402979.1"/>
</dbReference>
<dbReference type="Pfam" id="PF00001">
    <property type="entry name" value="7tm_1"/>
    <property type="match status" value="1"/>
</dbReference>
<evidence type="ECO:0000256" key="9">
    <source>
        <dbReference type="ARBA" id="ARBA00023139"/>
    </source>
</evidence>
<gene>
    <name evidence="21" type="primary">LOC111089829</name>
</gene>
<dbReference type="PANTHER" id="PTHR24238:SF75">
    <property type="entry name" value="CHOLECYSTOKININ-LIKE RECEPTOR AT 17D1-RELATED"/>
    <property type="match status" value="1"/>
</dbReference>
<dbReference type="InterPro" id="IPR000276">
    <property type="entry name" value="GPCR_Rhodpsn"/>
</dbReference>
<dbReference type="PRINTS" id="PR01822">
    <property type="entry name" value="CCYSTOKININR"/>
</dbReference>
<dbReference type="InterPro" id="IPR017452">
    <property type="entry name" value="GPCR_Rhodpsn_7TM"/>
</dbReference>
<evidence type="ECO:0000256" key="14">
    <source>
        <dbReference type="ARBA" id="ARBA00023288"/>
    </source>
</evidence>